<keyword evidence="4" id="KW-0206">Cytoskeleton</keyword>
<keyword evidence="2" id="KW-0963">Cytoplasm</keyword>
<dbReference type="Pfam" id="PF07162">
    <property type="entry name" value="B9-C2"/>
    <property type="match status" value="1"/>
</dbReference>
<dbReference type="STRING" id="70667.A0A183S948"/>
<evidence type="ECO:0000256" key="1">
    <source>
        <dbReference type="ARBA" id="ARBA00004120"/>
    </source>
</evidence>
<dbReference type="Proteomes" id="UP000275846">
    <property type="component" value="Unassembled WGS sequence"/>
</dbReference>
<evidence type="ECO:0000256" key="6">
    <source>
        <dbReference type="SAM" id="SignalP"/>
    </source>
</evidence>
<dbReference type="AlphaFoldDB" id="A0A183S948"/>
<organism evidence="9">
    <name type="scientific">Schistocephalus solidus</name>
    <name type="common">Tapeworm</name>
    <dbReference type="NCBI Taxonomy" id="70667"/>
    <lineage>
        <taxon>Eukaryota</taxon>
        <taxon>Metazoa</taxon>
        <taxon>Spiralia</taxon>
        <taxon>Lophotrochozoa</taxon>
        <taxon>Platyhelminthes</taxon>
        <taxon>Cestoda</taxon>
        <taxon>Eucestoda</taxon>
        <taxon>Diphyllobothriidea</taxon>
        <taxon>Diphyllobothriidae</taxon>
        <taxon>Schistocephalus</taxon>
    </lineage>
</organism>
<reference evidence="7 8" key="2">
    <citation type="submission" date="2018-11" db="EMBL/GenBank/DDBJ databases">
        <authorList>
            <consortium name="Pathogen Informatics"/>
        </authorList>
    </citation>
    <scope>NUCLEOTIDE SEQUENCE [LARGE SCALE GENOMIC DNA]</scope>
    <source>
        <strain evidence="7 8">NST_G2</strain>
    </source>
</reference>
<keyword evidence="5" id="KW-0966">Cell projection</keyword>
<evidence type="ECO:0000313" key="8">
    <source>
        <dbReference type="Proteomes" id="UP000275846"/>
    </source>
</evidence>
<keyword evidence="3" id="KW-0970">Cilium biogenesis/degradation</keyword>
<name>A0A183S948_SCHSO</name>
<feature type="signal peptide" evidence="6">
    <location>
        <begin position="1"/>
        <end position="24"/>
    </location>
</feature>
<dbReference type="GO" id="GO:0030030">
    <property type="term" value="P:cell projection organization"/>
    <property type="evidence" value="ECO:0007669"/>
    <property type="project" value="UniProtKB-KW"/>
</dbReference>
<dbReference type="GO" id="GO:0005929">
    <property type="term" value="C:cilium"/>
    <property type="evidence" value="ECO:0007669"/>
    <property type="project" value="UniProtKB-ARBA"/>
</dbReference>
<evidence type="ECO:0000313" key="9">
    <source>
        <dbReference type="WBParaSite" id="SSLN_0000077901-mRNA-1"/>
    </source>
</evidence>
<keyword evidence="6" id="KW-0732">Signal</keyword>
<keyword evidence="8" id="KW-1185">Reference proteome</keyword>
<reference evidence="9" key="1">
    <citation type="submission" date="2016-06" db="UniProtKB">
        <authorList>
            <consortium name="WormBaseParasite"/>
        </authorList>
    </citation>
    <scope>IDENTIFICATION</scope>
</reference>
<evidence type="ECO:0000313" key="7">
    <source>
        <dbReference type="EMBL" id="VDL86160.1"/>
    </source>
</evidence>
<sequence>MGRLWGLNCLFLLLLGTHCIEVSAWRPIGQSIVSRLRRFFVGGTPQLEDATFAMIPSDFQAPSPLSRPVFSLNLETYLVDSSGFQ</sequence>
<evidence type="ECO:0000256" key="5">
    <source>
        <dbReference type="ARBA" id="ARBA00023273"/>
    </source>
</evidence>
<dbReference type="OrthoDB" id="10263520at2759"/>
<gene>
    <name evidence="7" type="ORF">SSLN_LOCUS746</name>
</gene>
<dbReference type="EMBL" id="UYSU01000719">
    <property type="protein sequence ID" value="VDL86160.1"/>
    <property type="molecule type" value="Genomic_DNA"/>
</dbReference>
<accession>A0A183S948</accession>
<proteinExistence type="predicted"/>
<protein>
    <submittedName>
        <fullName evidence="9">BPI2 domain-containing protein</fullName>
    </submittedName>
</protein>
<comment type="subcellular location">
    <subcellularLocation>
        <location evidence="1">Cytoplasm</location>
        <location evidence="1">Cytoskeleton</location>
        <location evidence="1">Cilium basal body</location>
    </subcellularLocation>
</comment>
<dbReference type="WBParaSite" id="SSLN_0000077901-mRNA-1">
    <property type="protein sequence ID" value="SSLN_0000077901-mRNA-1"/>
    <property type="gene ID" value="SSLN_0000077901"/>
</dbReference>
<evidence type="ECO:0000256" key="2">
    <source>
        <dbReference type="ARBA" id="ARBA00022490"/>
    </source>
</evidence>
<evidence type="ECO:0000256" key="4">
    <source>
        <dbReference type="ARBA" id="ARBA00023212"/>
    </source>
</evidence>
<evidence type="ECO:0000256" key="3">
    <source>
        <dbReference type="ARBA" id="ARBA00022794"/>
    </source>
</evidence>
<feature type="chain" id="PRO_5043141069" evidence="6">
    <location>
        <begin position="25"/>
        <end position="85"/>
    </location>
</feature>
<dbReference type="InterPro" id="IPR010796">
    <property type="entry name" value="C2_B9-type_dom"/>
</dbReference>